<evidence type="ECO:0000313" key="3">
    <source>
        <dbReference type="Proteomes" id="UP000178914"/>
    </source>
</evidence>
<sequence>MKAPQIHLSLVVPCYNEETNLQKGVLDKIGNYTKSDNLFHEVVIVDDGSTDASRKIISLRYLPKFPKFRLIENEHQGKALAVITGIEEAKSPFVMFTDIDLATPLEESEKMIQAFEDGHVLVIGSRAMKRQGAPWSRQLQSKGFVFMRNMLIGLSGIQDTQCGFKGFRTDVARDIIKKMRVFTHQIHVQGASVSAAFDLEFLFIARKSGYPIYEIPVKWRHAETKNVSLVKDSIETIRDLLKMRIYELQGKYT</sequence>
<dbReference type="Gene3D" id="3.90.550.10">
    <property type="entry name" value="Spore Coat Polysaccharide Biosynthesis Protein SpsA, Chain A"/>
    <property type="match status" value="1"/>
</dbReference>
<dbReference type="PANTHER" id="PTHR10859:SF91">
    <property type="entry name" value="DOLICHYL-PHOSPHATE BETA-GLUCOSYLTRANSFERASE"/>
    <property type="match status" value="1"/>
</dbReference>
<evidence type="ECO:0000259" key="1">
    <source>
        <dbReference type="Pfam" id="PF00535"/>
    </source>
</evidence>
<feature type="domain" description="Glycosyltransferase 2-like" evidence="1">
    <location>
        <begin position="9"/>
        <end position="175"/>
    </location>
</feature>
<reference evidence="2 3" key="1">
    <citation type="journal article" date="2016" name="Nat. Commun.">
        <title>Thousands of microbial genomes shed light on interconnected biogeochemical processes in an aquifer system.</title>
        <authorList>
            <person name="Anantharaman K."/>
            <person name="Brown C.T."/>
            <person name="Hug L.A."/>
            <person name="Sharon I."/>
            <person name="Castelle C.J."/>
            <person name="Probst A.J."/>
            <person name="Thomas B.C."/>
            <person name="Singh A."/>
            <person name="Wilkins M.J."/>
            <person name="Karaoz U."/>
            <person name="Brodie E.L."/>
            <person name="Williams K.H."/>
            <person name="Hubbard S.S."/>
            <person name="Banfield J.F."/>
        </authorList>
    </citation>
    <scope>NUCLEOTIDE SEQUENCE [LARGE SCALE GENOMIC DNA]</scope>
</reference>
<dbReference type="PANTHER" id="PTHR10859">
    <property type="entry name" value="GLYCOSYL TRANSFERASE"/>
    <property type="match status" value="1"/>
</dbReference>
<dbReference type="Proteomes" id="UP000178914">
    <property type="component" value="Unassembled WGS sequence"/>
</dbReference>
<dbReference type="AlphaFoldDB" id="A0A1F7JA58"/>
<organism evidence="2 3">
    <name type="scientific">Candidatus Roizmanbacteria bacterium RIFCSPLOWO2_01_FULL_42_14</name>
    <dbReference type="NCBI Taxonomy" id="1802068"/>
    <lineage>
        <taxon>Bacteria</taxon>
        <taxon>Candidatus Roizmaniibacteriota</taxon>
    </lineage>
</organism>
<dbReference type="GO" id="GO:0006487">
    <property type="term" value="P:protein N-linked glycosylation"/>
    <property type="evidence" value="ECO:0007669"/>
    <property type="project" value="TreeGrafter"/>
</dbReference>
<dbReference type="Pfam" id="PF00535">
    <property type="entry name" value="Glycos_transf_2"/>
    <property type="match status" value="1"/>
</dbReference>
<dbReference type="InterPro" id="IPR029044">
    <property type="entry name" value="Nucleotide-diphossugar_trans"/>
</dbReference>
<dbReference type="EMBL" id="MGAS01000007">
    <property type="protein sequence ID" value="OGK52490.1"/>
    <property type="molecule type" value="Genomic_DNA"/>
</dbReference>
<accession>A0A1F7JA58</accession>
<proteinExistence type="predicted"/>
<dbReference type="SUPFAM" id="SSF53448">
    <property type="entry name" value="Nucleotide-diphospho-sugar transferases"/>
    <property type="match status" value="1"/>
</dbReference>
<comment type="caution">
    <text evidence="2">The sequence shown here is derived from an EMBL/GenBank/DDBJ whole genome shotgun (WGS) entry which is preliminary data.</text>
</comment>
<protein>
    <recommendedName>
        <fullName evidence="1">Glycosyltransferase 2-like domain-containing protein</fullName>
    </recommendedName>
</protein>
<gene>
    <name evidence="2" type="ORF">A3B02_01985</name>
</gene>
<name>A0A1F7JA58_9BACT</name>
<dbReference type="InterPro" id="IPR001173">
    <property type="entry name" value="Glyco_trans_2-like"/>
</dbReference>
<dbReference type="STRING" id="1802068.A3B02_01985"/>
<evidence type="ECO:0000313" key="2">
    <source>
        <dbReference type="EMBL" id="OGK52490.1"/>
    </source>
</evidence>